<accession>A0ABY7JXB2</accession>
<keyword evidence="3" id="KW-1185">Reference proteome</keyword>
<dbReference type="InterPro" id="IPR001214">
    <property type="entry name" value="SET_dom"/>
</dbReference>
<dbReference type="InterPro" id="IPR046341">
    <property type="entry name" value="SET_dom_sf"/>
</dbReference>
<dbReference type="RefSeq" id="WP_269442482.1">
    <property type="nucleotide sequence ID" value="NZ_CP097463.1"/>
</dbReference>
<organism evidence="2 3">
    <name type="scientific">Jatrophihabitans cynanchi</name>
    <dbReference type="NCBI Taxonomy" id="2944128"/>
    <lineage>
        <taxon>Bacteria</taxon>
        <taxon>Bacillati</taxon>
        <taxon>Actinomycetota</taxon>
        <taxon>Actinomycetes</taxon>
        <taxon>Jatrophihabitantales</taxon>
        <taxon>Jatrophihabitantaceae</taxon>
        <taxon>Jatrophihabitans</taxon>
    </lineage>
</organism>
<proteinExistence type="predicted"/>
<dbReference type="SUPFAM" id="SSF82199">
    <property type="entry name" value="SET domain"/>
    <property type="match status" value="1"/>
</dbReference>
<reference evidence="2" key="1">
    <citation type="submission" date="2022-05" db="EMBL/GenBank/DDBJ databases">
        <title>Jatrophihabitans sp. SB3-54 whole genome sequence.</title>
        <authorList>
            <person name="Suh M.K."/>
            <person name="Eom M.K."/>
            <person name="Kim J.S."/>
            <person name="Kim H.S."/>
            <person name="Do H.E."/>
            <person name="Shin Y.K."/>
            <person name="Lee J.-S."/>
        </authorList>
    </citation>
    <scope>NUCLEOTIDE SEQUENCE</scope>
    <source>
        <strain evidence="2">SB3-54</strain>
    </source>
</reference>
<name>A0ABY7JXB2_9ACTN</name>
<sequence length="121" mass="13373">MTAAVLARVAPSAIAGAGTFAARAIAAGTELALGEAVNHSCEPNLWWAGPHRFLARREIAAGEELTYDYATVIADPQFLLRCHCESYRCRQMVTGEDWQIPQLQRLYAGRWGPDVRERLDS</sequence>
<feature type="domain" description="SET" evidence="1">
    <location>
        <begin position="37"/>
        <end position="69"/>
    </location>
</feature>
<protein>
    <submittedName>
        <fullName evidence="2">SET domain-containing protein</fullName>
    </submittedName>
</protein>
<dbReference type="EMBL" id="CP097463">
    <property type="protein sequence ID" value="WAX55957.1"/>
    <property type="molecule type" value="Genomic_DNA"/>
</dbReference>
<dbReference type="Gene3D" id="2.170.270.10">
    <property type="entry name" value="SET domain"/>
    <property type="match status" value="1"/>
</dbReference>
<dbReference type="Pfam" id="PF00856">
    <property type="entry name" value="SET"/>
    <property type="match status" value="1"/>
</dbReference>
<evidence type="ECO:0000313" key="2">
    <source>
        <dbReference type="EMBL" id="WAX55957.1"/>
    </source>
</evidence>
<gene>
    <name evidence="2" type="ORF">M6B22_15630</name>
</gene>
<dbReference type="Proteomes" id="UP001164693">
    <property type="component" value="Chromosome"/>
</dbReference>
<dbReference type="CDD" id="cd08161">
    <property type="entry name" value="SET"/>
    <property type="match status" value="1"/>
</dbReference>
<evidence type="ECO:0000313" key="3">
    <source>
        <dbReference type="Proteomes" id="UP001164693"/>
    </source>
</evidence>
<evidence type="ECO:0000259" key="1">
    <source>
        <dbReference type="Pfam" id="PF00856"/>
    </source>
</evidence>